<keyword evidence="4" id="KW-1185">Reference proteome</keyword>
<proteinExistence type="predicted"/>
<evidence type="ECO:0000256" key="1">
    <source>
        <dbReference type="SAM" id="Phobius"/>
    </source>
</evidence>
<dbReference type="EMBL" id="FLQZ01000001">
    <property type="protein sequence ID" value="SBT11323.1"/>
    <property type="molecule type" value="Genomic_DNA"/>
</dbReference>
<evidence type="ECO:0000313" key="4">
    <source>
        <dbReference type="Proteomes" id="UP000092819"/>
    </source>
</evidence>
<accession>A0A1C3J872</accession>
<sequence>MKKYALYLITCLLAVAPVFADGGIAGQRYTATLLEQEESGQDSILVHYTLSNRLMYPNSEVIYTFFVESSADIHLSSVLPPQAEGVTVRRVNQDHDYYFVGSQQYRISSYQFALSTDLVGEFELRGASVIHRKVDGMGAVQQVALEAEPLVITGHDIPLKYRGLWLPSDQVTIEQTWSDHRLEIEVGDAVTRTVTLFIQGIGIDQFPTLEIPNPSTVNVYSQPVSFKEHDGGTSMTIEQTLVPRQSGALVLPTLSIPWFNLTDNTIQTATAGGVELNVTSSMVSSDSDEFFISTTSDSFVKDWRTVAGAVTLLWLMTLVVAYRLYIKTKQCSSRKSRPRTATRNSLYQSVLNDEPQRAAYFWTHESVEIKRLYCSEFNKYIAAHYSADSIEQDEAKSMLLRALRQTVKPRSVVNEKALSTLIP</sequence>
<feature type="transmembrane region" description="Helical" evidence="1">
    <location>
        <begin position="303"/>
        <end position="325"/>
    </location>
</feature>
<dbReference type="Proteomes" id="UP000092819">
    <property type="component" value="Unassembled WGS sequence"/>
</dbReference>
<evidence type="ECO:0000313" key="3">
    <source>
        <dbReference type="EMBL" id="SBT11323.1"/>
    </source>
</evidence>
<feature type="signal peptide" evidence="2">
    <location>
        <begin position="1"/>
        <end position="20"/>
    </location>
</feature>
<reference evidence="4" key="1">
    <citation type="submission" date="2016-06" db="EMBL/GenBank/DDBJ databases">
        <authorList>
            <person name="Rodrigo-Torres L."/>
            <person name="Arahal D.R."/>
        </authorList>
    </citation>
    <scope>NUCLEOTIDE SEQUENCE [LARGE SCALE GENOMIC DNA]</scope>
    <source>
        <strain evidence="4">CECT 7224</strain>
    </source>
</reference>
<evidence type="ECO:0000256" key="2">
    <source>
        <dbReference type="SAM" id="SignalP"/>
    </source>
</evidence>
<dbReference type="RefSeq" id="WP_065675157.1">
    <property type="nucleotide sequence ID" value="NZ_AP025463.1"/>
</dbReference>
<evidence type="ECO:0008006" key="5">
    <source>
        <dbReference type="Google" id="ProtNLM"/>
    </source>
</evidence>
<dbReference type="InterPro" id="IPR025738">
    <property type="entry name" value="BatD"/>
</dbReference>
<dbReference type="AlphaFoldDB" id="A0A1C3J872"/>
<protein>
    <recommendedName>
        <fullName evidence="5">Oxygen tolerance</fullName>
    </recommendedName>
</protein>
<keyword evidence="2" id="KW-0732">Signal</keyword>
<dbReference type="PANTHER" id="PTHR40940:SF1">
    <property type="entry name" value="PROTEIN BATD"/>
    <property type="match status" value="1"/>
</dbReference>
<keyword evidence="1" id="KW-0812">Transmembrane</keyword>
<keyword evidence="1" id="KW-1133">Transmembrane helix</keyword>
<feature type="chain" id="PRO_5008676358" description="Oxygen tolerance" evidence="2">
    <location>
        <begin position="21"/>
        <end position="423"/>
    </location>
</feature>
<organism evidence="3 4">
    <name type="scientific">Vibrio celticus</name>
    <dbReference type="NCBI Taxonomy" id="446372"/>
    <lineage>
        <taxon>Bacteria</taxon>
        <taxon>Pseudomonadati</taxon>
        <taxon>Pseudomonadota</taxon>
        <taxon>Gammaproteobacteria</taxon>
        <taxon>Vibrionales</taxon>
        <taxon>Vibrionaceae</taxon>
        <taxon>Vibrio</taxon>
    </lineage>
</organism>
<keyword evidence="1" id="KW-0472">Membrane</keyword>
<name>A0A1C3J872_9VIBR</name>
<dbReference type="PANTHER" id="PTHR40940">
    <property type="entry name" value="PROTEIN BATD-RELATED"/>
    <property type="match status" value="1"/>
</dbReference>
<gene>
    <name evidence="3" type="ORF">VCE7224_00039</name>
</gene>